<dbReference type="Gene3D" id="3.30.200.20">
    <property type="entry name" value="Phosphorylase Kinase, domain 1"/>
    <property type="match status" value="1"/>
</dbReference>
<dbReference type="InterPro" id="IPR051678">
    <property type="entry name" value="AGP_Transferase"/>
</dbReference>
<comment type="caution">
    <text evidence="2">The sequence shown here is derived from an EMBL/GenBank/DDBJ whole genome shotgun (WGS) entry which is preliminary data.</text>
</comment>
<dbReference type="EMBL" id="NUMG01000002">
    <property type="protein sequence ID" value="PGU07375.1"/>
    <property type="molecule type" value="Genomic_DNA"/>
</dbReference>
<dbReference type="PANTHER" id="PTHR21310">
    <property type="entry name" value="AMINOGLYCOSIDE PHOSPHOTRANSFERASE-RELATED-RELATED"/>
    <property type="match status" value="1"/>
</dbReference>
<dbReference type="SUPFAM" id="SSF56112">
    <property type="entry name" value="Protein kinase-like (PK-like)"/>
    <property type="match status" value="1"/>
</dbReference>
<proteinExistence type="predicted"/>
<dbReference type="Proteomes" id="UP000225766">
    <property type="component" value="Unassembled WGS sequence"/>
</dbReference>
<evidence type="ECO:0000313" key="3">
    <source>
        <dbReference type="Proteomes" id="UP000225766"/>
    </source>
</evidence>
<reference evidence="2 3" key="1">
    <citation type="submission" date="2017-09" db="EMBL/GenBank/DDBJ databases">
        <title>Large-scale bioinformatics analysis of Bacillus genomes uncovers conserved roles of natural products in bacterial physiology.</title>
        <authorList>
            <consortium name="Agbiome Team Llc"/>
            <person name="Bleich R.M."/>
            <person name="Grubbs K.J."/>
            <person name="Santa Maria K.C."/>
            <person name="Allen S.E."/>
            <person name="Farag S."/>
            <person name="Shank E.A."/>
            <person name="Bowers A."/>
        </authorList>
    </citation>
    <scope>NUCLEOTIDE SEQUENCE [LARGE SCALE GENOMIC DNA]</scope>
    <source>
        <strain evidence="2 3">AFS040105</strain>
    </source>
</reference>
<dbReference type="PANTHER" id="PTHR21310:SF42">
    <property type="entry name" value="BIFUNCTIONAL AAC_APH"/>
    <property type="match status" value="1"/>
</dbReference>
<dbReference type="AlphaFoldDB" id="A0A2A8J553"/>
<name>A0A2A8J553_BACCE</name>
<dbReference type="RefSeq" id="WP_098252493.1">
    <property type="nucleotide sequence ID" value="NZ_JARXKI010000010.1"/>
</dbReference>
<organism evidence="2 3">
    <name type="scientific">Bacillus cereus</name>
    <dbReference type="NCBI Taxonomy" id="1396"/>
    <lineage>
        <taxon>Bacteria</taxon>
        <taxon>Bacillati</taxon>
        <taxon>Bacillota</taxon>
        <taxon>Bacilli</taxon>
        <taxon>Bacillales</taxon>
        <taxon>Bacillaceae</taxon>
        <taxon>Bacillus</taxon>
        <taxon>Bacillus cereus group</taxon>
    </lineage>
</organism>
<dbReference type="InterPro" id="IPR011009">
    <property type="entry name" value="Kinase-like_dom_sf"/>
</dbReference>
<protein>
    <submittedName>
        <fullName evidence="2">Acetyltransferase</fullName>
    </submittedName>
</protein>
<dbReference type="CDD" id="cd05155">
    <property type="entry name" value="APH_ChoK_like_1"/>
    <property type="match status" value="1"/>
</dbReference>
<feature type="domain" description="Aminoglycoside phosphotransferase" evidence="1">
    <location>
        <begin position="31"/>
        <end position="256"/>
    </location>
</feature>
<keyword evidence="2" id="KW-0808">Transferase</keyword>
<evidence type="ECO:0000259" key="1">
    <source>
        <dbReference type="Pfam" id="PF01636"/>
    </source>
</evidence>
<sequence>MHPINVSLVEKLIQEQFPEWAHLEVKSVKLSGHDNRTFHLGDQMSVRLPSDVAYAPQVEKENKWLPLLSKELSLPISSPIAKGNPCEEYPWPWSINKWIEGETVTKENVRDLNEFAADLGSFLVALQSIDASDGPIAGAHNFYRGGLIFVYDKEARDAIENNKDVFDETVLKHLWDLALQSTWKRKPVWVHGDIAPGNLLVTDGKLSAVIDFGILGVGDPACDAAMAWTFFDKNSRNIFKEVLQMDEETWNRARGWALWKALITYDANKGSNKKVAEESYRVIQVIVDDYSIK</sequence>
<dbReference type="InterPro" id="IPR002575">
    <property type="entry name" value="Aminoglycoside_PTrfase"/>
</dbReference>
<gene>
    <name evidence="2" type="ORF">COD19_02260</name>
</gene>
<evidence type="ECO:0000313" key="2">
    <source>
        <dbReference type="EMBL" id="PGU07375.1"/>
    </source>
</evidence>
<accession>A0A2A8J553</accession>
<dbReference type="GO" id="GO:0016740">
    <property type="term" value="F:transferase activity"/>
    <property type="evidence" value="ECO:0007669"/>
    <property type="project" value="UniProtKB-KW"/>
</dbReference>
<dbReference type="Gene3D" id="3.90.1200.10">
    <property type="match status" value="1"/>
</dbReference>
<dbReference type="Pfam" id="PF01636">
    <property type="entry name" value="APH"/>
    <property type="match status" value="1"/>
</dbReference>